<dbReference type="EMBL" id="PKPP01003902">
    <property type="protein sequence ID" value="PWA67077.1"/>
    <property type="molecule type" value="Genomic_DNA"/>
</dbReference>
<protein>
    <submittedName>
        <fullName evidence="5">RNA-directed DNA polymerase, eukaryota</fullName>
    </submittedName>
</protein>
<dbReference type="GO" id="GO:0003723">
    <property type="term" value="F:RNA binding"/>
    <property type="evidence" value="ECO:0007669"/>
    <property type="project" value="UniProtKB-UniRule"/>
</dbReference>
<dbReference type="InterPro" id="IPR035979">
    <property type="entry name" value="RBD_domain_sf"/>
</dbReference>
<keyword evidence="6" id="KW-1185">Reference proteome</keyword>
<dbReference type="STRING" id="35608.A0A2U1N0R6"/>
<dbReference type="CDD" id="cd00590">
    <property type="entry name" value="RRM_SF"/>
    <property type="match status" value="1"/>
</dbReference>
<dbReference type="Pfam" id="PF13966">
    <property type="entry name" value="zf-RVT"/>
    <property type="match status" value="2"/>
</dbReference>
<dbReference type="OrthoDB" id="786283at2759"/>
<proteinExistence type="inferred from homology"/>
<feature type="compositionally biased region" description="Basic and acidic residues" evidence="3">
    <location>
        <begin position="1756"/>
        <end position="1766"/>
    </location>
</feature>
<accession>A0A2U1N0R6</accession>
<dbReference type="InterPro" id="IPR005061">
    <property type="entry name" value="Ist1"/>
</dbReference>
<feature type="region of interest" description="Disordered" evidence="3">
    <location>
        <begin position="1738"/>
        <end position="1816"/>
    </location>
</feature>
<dbReference type="PANTHER" id="PTHR12161">
    <property type="entry name" value="IST1 FAMILY MEMBER"/>
    <property type="match status" value="1"/>
</dbReference>
<sequence length="1914" mass="215652">MREKEKEEVWQEVQPRKNNTRRTFIGERNKDITKFYVSNLPNGCIPGDVKRSFGDFGDIVGTYIARKKDKEGNRFGFVSFRRVRNVFELERCLNGIKMGACRLKVNVAKFAVENQGMWEKEVRPNRSFEKKEEVRNKQHEMSAKVFQTVGGLSFREALDGKKRSNVSSEAEFHAKSLTIPENTCAFPEAFGISLVGRVVDVKTLVAMDRILGDCGLAGVEIIYMGGLSLLLKFENHEEAAEFLLREDVWSRWFSTLVTWKGQSLPFERIDWIKIIGVPLNIAVNGVFDNIAGLFGKVVHAAHVSLDDGNISVVRVGILVGDGDVVSEHVSLKWRDKSFRAWVIEELRDWDPECIGVVKGGDVNEPFVNLEKEDQRWSGHHSGKGADAGEEEGERFEDILEEGELREEVELNVGGEHHGVGESQQSHACMDSLPKNDANGLYSFCFKSMGCGVRNKTNIGPLRKKNKPKKCLSDERVRPKKRSRKEMDDPFDLNRLLGIDSVSSSLEASSEHKDSSGGEVDSFEGFDLDDRDHEVGEGGDMALGSNQKLAQVAEGDVDVDISVAKEVEATVEVGAAVGVRLVDHMDMVQEAMVSEGIGGVVKGPWVGNIRKKEGINFVALQESNMSRVCEADLRPFWGGRSFVMDFVGSVGNAGGVVSMWDPAVFEVKECVKDPNFLLVRGKLKGSGELLNVMNVYAPQSSSAKSQLWSKIEGVANRFNGMWMFVGDFNVVRFPEERRNSVFKAGCARAFNEFIHNMGLMEFSLKGRQFTCIRDNGRKLSKLDRMLVCPELFDKWPEACLRVISGPHSDHSPLILIMKSVDYGPRPFRIFNSWFSKPGFEEVVREALLLDSGGGCPDKVLTKKFANIRDRVRKWRDDMIKREGEEEAAALAELEVLECALENKELEEEEEWTLGECKKVIKSVGMRKGLDLKQRARSKWAVDGDENSKYFHGLVNSRIASNHIPGLNIEGNWVEKPNFVKREILKFFKSRFTEEYVINLEKSNIFGLGVNSVEVEEMVKVIGCKMGMLPFTYLGLMVGANMNRVNSWRKTTNIALLAKWGWRFKNEKDSLWKKVIEAIHVSNRNWDFIPAISNSRGVWRNIVNSMSKTMVQGVPVRSMFKGIVGDGADISFWLDPWASDLPLKELVPGLFALEKFKKCKVKDRVVNSEGRYLISWKWKRRLNGLEEQAQLDFLNRVVTEYELELSGRADRWFWLGNEDGKFSVAEVKKYLRSGIEVSCNFVLKWCKWVPSKCNVFAWRAALGGIPTSVSLRNRHVLVEDLSCQFCSNGDESIEHIFTSCIVAAVLWQGISQWCKISNIFAFSFGDILELHNFVGLKGIAKEVFQGIVLIGCWSLWKARNELRFSNKSVRASDILSEVKAVGYLWFTNRGRIKSLSWENWCKFNFIKCNVFAWRAALGGIPTSVSLRNRHVLVEDLSCQFCSNGDESIEHIFTSCIVAAVLWQGINQWCKISNIFAFSFGDILELYNFVGLKGIAKEVFQGIVLIGCWSLWKARNELRFSNKSACILLVDRLLLNVYDQTIIAYDGKTSLTLAISRIKLLQNKRDTQLKQMRKEIAQFLLSGQEPIARIRVEHIIREQNIWAAYEILEMFCEFVLARVPIIESEKECPLELREAVASIIFAAPRCSDLPDLLTVRNLFGSKYGKEFIAAATELRPDTSVNRTVNSPCYLFLLCIQDLIVEKLSVYTPPGEVKLKVLKEITQEYNVLWDSSKTEAEFNKMPEDLLNGPKHISTLTQFPESRKESSKAINRESSISSQQGPVQPLKPPKTSATLESASPTKVKQSSAESPKGRPVSSESLDLRMKRFDHPGNLLKFLNLYKSEVEDAKYGRDGGGYYNGGRGGYHKGGGRGGYNKGGRHGGNYCRHGCCGGGRYYKGGCKCCSTLAEATAYKQAQTHN</sequence>
<reference evidence="5 6" key="1">
    <citation type="journal article" date="2018" name="Mol. Plant">
        <title>The genome of Artemisia annua provides insight into the evolution of Asteraceae family and artemisinin biosynthesis.</title>
        <authorList>
            <person name="Shen Q."/>
            <person name="Zhang L."/>
            <person name="Liao Z."/>
            <person name="Wang S."/>
            <person name="Yan T."/>
            <person name="Shi P."/>
            <person name="Liu M."/>
            <person name="Fu X."/>
            <person name="Pan Q."/>
            <person name="Wang Y."/>
            <person name="Lv Z."/>
            <person name="Lu X."/>
            <person name="Zhang F."/>
            <person name="Jiang W."/>
            <person name="Ma Y."/>
            <person name="Chen M."/>
            <person name="Hao X."/>
            <person name="Li L."/>
            <person name="Tang Y."/>
            <person name="Lv G."/>
            <person name="Zhou Y."/>
            <person name="Sun X."/>
            <person name="Brodelius P.E."/>
            <person name="Rose J.K.C."/>
            <person name="Tang K."/>
        </authorList>
    </citation>
    <scope>NUCLEOTIDE SEQUENCE [LARGE SCALE GENOMIC DNA]</scope>
    <source>
        <strain evidence="6">cv. Huhao1</strain>
        <tissue evidence="5">Leaf</tissue>
    </source>
</reference>
<keyword evidence="2" id="KW-0694">RNA-binding</keyword>
<comment type="caution">
    <text evidence="5">The sequence shown here is derived from an EMBL/GenBank/DDBJ whole genome shotgun (WGS) entry which is preliminary data.</text>
</comment>
<dbReference type="InterPro" id="IPR026960">
    <property type="entry name" value="RVT-Znf"/>
</dbReference>
<dbReference type="PROSITE" id="PS50102">
    <property type="entry name" value="RRM"/>
    <property type="match status" value="1"/>
</dbReference>
<evidence type="ECO:0000313" key="5">
    <source>
        <dbReference type="EMBL" id="PWA67077.1"/>
    </source>
</evidence>
<dbReference type="SUPFAM" id="SSF54928">
    <property type="entry name" value="RNA-binding domain, RBD"/>
    <property type="match status" value="1"/>
</dbReference>
<dbReference type="InterPro" id="IPR042277">
    <property type="entry name" value="IST1-like"/>
</dbReference>
<dbReference type="SMART" id="SM00360">
    <property type="entry name" value="RRM"/>
    <property type="match status" value="1"/>
</dbReference>
<dbReference type="InterPro" id="IPR012677">
    <property type="entry name" value="Nucleotide-bd_a/b_plait_sf"/>
</dbReference>
<feature type="compositionally biased region" description="Polar residues" evidence="3">
    <location>
        <begin position="1786"/>
        <end position="1804"/>
    </location>
</feature>
<dbReference type="Pfam" id="PF03398">
    <property type="entry name" value="Ist1"/>
    <property type="match status" value="1"/>
</dbReference>
<dbReference type="Gene3D" id="3.30.70.330">
    <property type="match status" value="1"/>
</dbReference>
<dbReference type="Pfam" id="PF00076">
    <property type="entry name" value="RRM_1"/>
    <property type="match status" value="1"/>
</dbReference>
<feature type="domain" description="RRM" evidence="4">
    <location>
        <begin position="33"/>
        <end position="110"/>
    </location>
</feature>
<dbReference type="Gene3D" id="1.20.1260.60">
    <property type="entry name" value="Vacuolar protein sorting-associated protein Ist1"/>
    <property type="match status" value="1"/>
</dbReference>
<name>A0A2U1N0R6_ARTAN</name>
<feature type="region of interest" description="Disordered" evidence="3">
    <location>
        <begin position="505"/>
        <end position="530"/>
    </location>
</feature>
<dbReference type="PANTHER" id="PTHR12161:SF81">
    <property type="entry name" value="OS01G0687700 PROTEIN"/>
    <property type="match status" value="1"/>
</dbReference>
<dbReference type="Gene3D" id="3.60.10.10">
    <property type="entry name" value="Endonuclease/exonuclease/phosphatase"/>
    <property type="match status" value="1"/>
</dbReference>
<comment type="similarity">
    <text evidence="1">Belongs to the IST1 family.</text>
</comment>
<keyword evidence="5" id="KW-0808">Transferase</keyword>
<feature type="compositionally biased region" description="Polar residues" evidence="3">
    <location>
        <begin position="1767"/>
        <end position="1777"/>
    </location>
</feature>
<organism evidence="5 6">
    <name type="scientific">Artemisia annua</name>
    <name type="common">Sweet wormwood</name>
    <dbReference type="NCBI Taxonomy" id="35608"/>
    <lineage>
        <taxon>Eukaryota</taxon>
        <taxon>Viridiplantae</taxon>
        <taxon>Streptophyta</taxon>
        <taxon>Embryophyta</taxon>
        <taxon>Tracheophyta</taxon>
        <taxon>Spermatophyta</taxon>
        <taxon>Magnoliopsida</taxon>
        <taxon>eudicotyledons</taxon>
        <taxon>Gunneridae</taxon>
        <taxon>Pentapetalae</taxon>
        <taxon>asterids</taxon>
        <taxon>campanulids</taxon>
        <taxon>Asterales</taxon>
        <taxon>Asteraceae</taxon>
        <taxon>Asteroideae</taxon>
        <taxon>Anthemideae</taxon>
        <taxon>Artemisiinae</taxon>
        <taxon>Artemisia</taxon>
    </lineage>
</organism>
<keyword evidence="5" id="KW-0695">RNA-directed DNA polymerase</keyword>
<dbReference type="InterPro" id="IPR000504">
    <property type="entry name" value="RRM_dom"/>
</dbReference>
<dbReference type="Proteomes" id="UP000245207">
    <property type="component" value="Unassembled WGS sequence"/>
</dbReference>
<evidence type="ECO:0000313" key="6">
    <source>
        <dbReference type="Proteomes" id="UP000245207"/>
    </source>
</evidence>
<evidence type="ECO:0000259" key="4">
    <source>
        <dbReference type="PROSITE" id="PS50102"/>
    </source>
</evidence>
<dbReference type="GO" id="GO:0015031">
    <property type="term" value="P:protein transport"/>
    <property type="evidence" value="ECO:0007669"/>
    <property type="project" value="InterPro"/>
</dbReference>
<dbReference type="GO" id="GO:0003964">
    <property type="term" value="F:RNA-directed DNA polymerase activity"/>
    <property type="evidence" value="ECO:0007669"/>
    <property type="project" value="UniProtKB-KW"/>
</dbReference>
<dbReference type="FunFam" id="1.20.1260.60:FF:000003">
    <property type="entry name" value="IST1-like protein isoform A"/>
    <property type="match status" value="1"/>
</dbReference>
<keyword evidence="5" id="KW-0548">Nucleotidyltransferase</keyword>
<evidence type="ECO:0000256" key="2">
    <source>
        <dbReference type="PROSITE-ProRule" id="PRU00176"/>
    </source>
</evidence>
<feature type="region of interest" description="Disordered" evidence="3">
    <location>
        <begin position="457"/>
        <end position="488"/>
    </location>
</feature>
<dbReference type="InterPro" id="IPR036691">
    <property type="entry name" value="Endo/exonu/phosph_ase_sf"/>
</dbReference>
<feature type="region of interest" description="Disordered" evidence="3">
    <location>
        <begin position="373"/>
        <end position="392"/>
    </location>
</feature>
<evidence type="ECO:0000256" key="3">
    <source>
        <dbReference type="SAM" id="MobiDB-lite"/>
    </source>
</evidence>
<dbReference type="SUPFAM" id="SSF56219">
    <property type="entry name" value="DNase I-like"/>
    <property type="match status" value="1"/>
</dbReference>
<evidence type="ECO:0000256" key="1">
    <source>
        <dbReference type="ARBA" id="ARBA00005536"/>
    </source>
</evidence>
<gene>
    <name evidence="5" type="ORF">CTI12_AA319720</name>
</gene>